<feature type="domain" description="NUDE" evidence="10">
    <location>
        <begin position="135"/>
        <end position="305"/>
    </location>
</feature>
<keyword evidence="11" id="KW-1185">Reference proteome</keyword>
<dbReference type="InterPro" id="IPR033494">
    <property type="entry name" value="NUDE"/>
</dbReference>
<evidence type="ECO:0000256" key="2">
    <source>
        <dbReference type="ARBA" id="ARBA00004300"/>
    </source>
</evidence>
<feature type="region of interest" description="Disordered" evidence="9">
    <location>
        <begin position="284"/>
        <end position="317"/>
    </location>
</feature>
<dbReference type="Pfam" id="PF04880">
    <property type="entry name" value="NUDE_C"/>
    <property type="match status" value="1"/>
</dbReference>
<evidence type="ECO:0000256" key="9">
    <source>
        <dbReference type="SAM" id="MobiDB-lite"/>
    </source>
</evidence>
<name>A0ABM0GSM6_SACKO</name>
<evidence type="ECO:0000256" key="4">
    <source>
        <dbReference type="ARBA" id="ARBA00022490"/>
    </source>
</evidence>
<protein>
    <submittedName>
        <fullName evidence="12">Nuclear distribution protein nudE-like 1-like</fullName>
    </submittedName>
</protein>
<organism evidence="11 12">
    <name type="scientific">Saccoglossus kowalevskii</name>
    <name type="common">Acorn worm</name>
    <dbReference type="NCBI Taxonomy" id="10224"/>
    <lineage>
        <taxon>Eukaryota</taxon>
        <taxon>Metazoa</taxon>
        <taxon>Hemichordata</taxon>
        <taxon>Enteropneusta</taxon>
        <taxon>Harrimaniidae</taxon>
        <taxon>Saccoglossus</taxon>
    </lineage>
</organism>
<dbReference type="GeneID" id="100368839"/>
<feature type="coiled-coil region" evidence="8">
    <location>
        <begin position="16"/>
        <end position="187"/>
    </location>
</feature>
<evidence type="ECO:0000256" key="3">
    <source>
        <dbReference type="ARBA" id="ARBA00007429"/>
    </source>
</evidence>
<dbReference type="RefSeq" id="XP_002736493.1">
    <property type="nucleotide sequence ID" value="XM_002736447.2"/>
</dbReference>
<evidence type="ECO:0000259" key="10">
    <source>
        <dbReference type="Pfam" id="PF04880"/>
    </source>
</evidence>
<evidence type="ECO:0000313" key="11">
    <source>
        <dbReference type="Proteomes" id="UP000694865"/>
    </source>
</evidence>
<comment type="subcellular location">
    <subcellularLocation>
        <location evidence="2">Cytoplasm</location>
        <location evidence="2">Cytoskeleton</location>
        <location evidence="2">Microtubule organizing center</location>
        <location evidence="2">Centrosome</location>
    </subcellularLocation>
    <subcellularLocation>
        <location evidence="1">Cytoplasm</location>
        <location evidence="1">Cytoskeleton</location>
        <location evidence="1">Spindle</location>
    </subcellularLocation>
</comment>
<keyword evidence="7" id="KW-0206">Cytoskeleton</keyword>
<keyword evidence="6 8" id="KW-0175">Coiled coil</keyword>
<proteinExistence type="inferred from homology"/>
<dbReference type="PANTHER" id="PTHR10921:SF1">
    <property type="entry name" value="NUCLEAR DISTRIBUTION PROTEIN NUDE HOMOLOG"/>
    <property type="match status" value="1"/>
</dbReference>
<comment type="similarity">
    <text evidence="3">Belongs to the nudE family.</text>
</comment>
<reference evidence="12" key="1">
    <citation type="submission" date="2025-08" db="UniProtKB">
        <authorList>
            <consortium name="RefSeq"/>
        </authorList>
    </citation>
    <scope>IDENTIFICATION</scope>
    <source>
        <tissue evidence="12">Testes</tissue>
    </source>
</reference>
<evidence type="ECO:0000256" key="8">
    <source>
        <dbReference type="SAM" id="Coils"/>
    </source>
</evidence>
<dbReference type="Gene3D" id="6.10.250.1080">
    <property type="match status" value="1"/>
</dbReference>
<accession>A0ABM0GSM6</accession>
<evidence type="ECO:0000256" key="6">
    <source>
        <dbReference type="ARBA" id="ARBA00023054"/>
    </source>
</evidence>
<keyword evidence="4" id="KW-0963">Cytoplasm</keyword>
<evidence type="ECO:0000256" key="7">
    <source>
        <dbReference type="ARBA" id="ARBA00023212"/>
    </source>
</evidence>
<evidence type="ECO:0000256" key="5">
    <source>
        <dbReference type="ARBA" id="ARBA00022701"/>
    </source>
</evidence>
<dbReference type="PANTHER" id="PTHR10921">
    <property type="entry name" value="NUCLEAR DISTRIBUTION PROTEIN NUDE HOMOLOG 1"/>
    <property type="match status" value="1"/>
</dbReference>
<evidence type="ECO:0000313" key="12">
    <source>
        <dbReference type="RefSeq" id="XP_002736493.1"/>
    </source>
</evidence>
<dbReference type="InterPro" id="IPR006964">
    <property type="entry name" value="NUDE_dom"/>
</dbReference>
<evidence type="ECO:0000256" key="1">
    <source>
        <dbReference type="ARBA" id="ARBA00004186"/>
    </source>
</evidence>
<sequence length="324" mass="36478">MDGEKVPKFSTPNEEIAFWRSKAREYRTSLEEAREELEEFQIGSRELESELDAQLQQAEHKTNELQAVNQRLQMECESLKEKLEYSQKDNHAQITRLQDKLAEATAIKEEYHKYIRELEQANDDLERAKRATVVSLEDFEARLNQAIERNAFLENELDDKETLQITIQRLKDEARDLRQEIAVQEQKDIHHMPPETPDNERTEAVHAAAIAAHQTLPNNRNIGMPTNVTPMGTPPRVGSPLVNGAPGNTPLTPSARISALNIVGDLLRKVGALESKLASCRNFVKEQPRKQSSPTESPRPKRVNRTGAALTAAGNAPGLVKITV</sequence>
<keyword evidence="5" id="KW-0493">Microtubule</keyword>
<dbReference type="Proteomes" id="UP000694865">
    <property type="component" value="Unplaced"/>
</dbReference>
<gene>
    <name evidence="12" type="primary">LOC100368839</name>
</gene>